<accession>A0A6A5BMS4</accession>
<evidence type="ECO:0000256" key="8">
    <source>
        <dbReference type="SAM" id="MobiDB-lite"/>
    </source>
</evidence>
<feature type="transmembrane region" description="Helical" evidence="7">
    <location>
        <begin position="224"/>
        <end position="247"/>
    </location>
</feature>
<reference evidence="9 10" key="1">
    <citation type="journal article" date="2019" name="Sci. Rep.">
        <title>Nanopore sequencing improves the draft genome of the human pathogenic amoeba Naegleria fowleri.</title>
        <authorList>
            <person name="Liechti N."/>
            <person name="Schurch N."/>
            <person name="Bruggmann R."/>
            <person name="Wittwer M."/>
        </authorList>
    </citation>
    <scope>NUCLEOTIDE SEQUENCE [LARGE SCALE GENOMIC DNA]</scope>
    <source>
        <strain evidence="9 10">ATCC 30894</strain>
    </source>
</reference>
<dbReference type="Proteomes" id="UP000444721">
    <property type="component" value="Unassembled WGS sequence"/>
</dbReference>
<dbReference type="VEuPathDB" id="AmoebaDB:NF0014540"/>
<evidence type="ECO:0000256" key="6">
    <source>
        <dbReference type="ARBA" id="ARBA00023136"/>
    </source>
</evidence>
<keyword evidence="5 7" id="KW-1133">Transmembrane helix</keyword>
<feature type="transmembrane region" description="Helical" evidence="7">
    <location>
        <begin position="514"/>
        <end position="535"/>
    </location>
</feature>
<feature type="transmembrane region" description="Helical" evidence="7">
    <location>
        <begin position="327"/>
        <end position="346"/>
    </location>
</feature>
<dbReference type="InterPro" id="IPR009716">
    <property type="entry name" value="Ferroportin-1"/>
</dbReference>
<dbReference type="Pfam" id="PF06963">
    <property type="entry name" value="FPN1"/>
    <property type="match status" value="1"/>
</dbReference>
<feature type="transmembrane region" description="Helical" evidence="7">
    <location>
        <begin position="445"/>
        <end position="470"/>
    </location>
</feature>
<dbReference type="VEuPathDB" id="AmoebaDB:FDP41_005442"/>
<dbReference type="PANTHER" id="PTHR11660">
    <property type="entry name" value="SOLUTE CARRIER FAMILY 40 MEMBER"/>
    <property type="match status" value="1"/>
</dbReference>
<evidence type="ECO:0000256" key="7">
    <source>
        <dbReference type="RuleBase" id="RU365065"/>
    </source>
</evidence>
<keyword evidence="6 7" id="KW-0472">Membrane</keyword>
<evidence type="ECO:0000256" key="2">
    <source>
        <dbReference type="ARBA" id="ARBA00006279"/>
    </source>
</evidence>
<dbReference type="GO" id="GO:0005381">
    <property type="term" value="F:iron ion transmembrane transporter activity"/>
    <property type="evidence" value="ECO:0007669"/>
    <property type="project" value="UniProtKB-UniRule"/>
</dbReference>
<gene>
    <name evidence="9" type="ORF">FDP41_005442</name>
</gene>
<dbReference type="OrthoDB" id="648861at2759"/>
<comment type="caution">
    <text evidence="9">The sequence shown here is derived from an EMBL/GenBank/DDBJ whole genome shotgun (WGS) entry which is preliminary data.</text>
</comment>
<feature type="transmembrane region" description="Helical" evidence="7">
    <location>
        <begin position="191"/>
        <end position="212"/>
    </location>
</feature>
<keyword evidence="10" id="KW-1185">Reference proteome</keyword>
<dbReference type="CDD" id="cd17480">
    <property type="entry name" value="MFS_SLC40A1_like"/>
    <property type="match status" value="1"/>
</dbReference>
<feature type="transmembrane region" description="Helical" evidence="7">
    <location>
        <begin position="267"/>
        <end position="289"/>
    </location>
</feature>
<evidence type="ECO:0000313" key="9">
    <source>
        <dbReference type="EMBL" id="KAF0975448.1"/>
    </source>
</evidence>
<dbReference type="GO" id="GO:0016020">
    <property type="term" value="C:membrane"/>
    <property type="evidence" value="ECO:0007669"/>
    <property type="project" value="UniProtKB-SubCell"/>
</dbReference>
<feature type="transmembrane region" description="Helical" evidence="7">
    <location>
        <begin position="352"/>
        <end position="374"/>
    </location>
</feature>
<proteinExistence type="inferred from homology"/>
<keyword evidence="7" id="KW-0406">Ion transport</keyword>
<sequence length="653" mass="74193">MFQEQSPSNFLPSNNQLPLLSDNHSSQHQLLDNHNNGIDQKISPSSESAVVIEIQDHHDSESSHHQVNSSLAFGHQVPNRPVEEQTSYVPENVQMFSLNEANEEKQIEDGSAMDGKTQMDEMLEFQQEPAKDLTTSQKIKKYFKEEFDFKSKKLVFFYISHFLASWGDRMWAFALPVIFGDMFTGTLLPMALFGFIHRVTCVIFGPHMGYIVDTKPRFKVMSSALIIQNSCVAITTVMIFLLAVFGLTEDQKKETPNQNNDSEKPLFVWPFQTTISIILFFSCTIVGAVSELAAMVTSVARTKDWCVVIARSESLSLEKINSMMRRLDMISLIMSPVIFGLIVTFAGYKVGTIIVCAWNVISLFPEYFFIYKVYAETKDLHISKLEQERKIKEERERELAAQNTEDMEQIDLEQKKEEPPTVNLKHQNIFKVLYHGWKLYIQQKVLLSSLAFVLLFITVLTHGGLLLSYLKSHNVHSAVLGVFQALSAISGLSSTFLGPFMIRRYNVFKGGLISIYLQFSCLVVGVLFFIGFHFFTETFSFAVYLFLICVVLSRLGLYSFDLAEIQIMQQLVDPTDSGIINATEGSLTKVADLVVFISALLFSTPSNFVILVVGSLCCVGSACLLYSLWYLRNRKHFPQWLQQIEEDEKMRSK</sequence>
<comment type="similarity">
    <text evidence="2 7">Belongs to the ferroportin (FP) (TC 2.A.100) family. SLC40A subfamily.</text>
</comment>
<organism evidence="9 10">
    <name type="scientific">Naegleria fowleri</name>
    <name type="common">Brain eating amoeba</name>
    <dbReference type="NCBI Taxonomy" id="5763"/>
    <lineage>
        <taxon>Eukaryota</taxon>
        <taxon>Discoba</taxon>
        <taxon>Heterolobosea</taxon>
        <taxon>Tetramitia</taxon>
        <taxon>Eutetramitia</taxon>
        <taxon>Vahlkampfiidae</taxon>
        <taxon>Naegleria</taxon>
    </lineage>
</organism>
<dbReference type="InterPro" id="IPR036259">
    <property type="entry name" value="MFS_trans_sf"/>
</dbReference>
<dbReference type="SMR" id="A0A6A5BMS4"/>
<dbReference type="SUPFAM" id="SSF103473">
    <property type="entry name" value="MFS general substrate transporter"/>
    <property type="match status" value="1"/>
</dbReference>
<feature type="region of interest" description="Disordered" evidence="8">
    <location>
        <begin position="1"/>
        <end position="48"/>
    </location>
</feature>
<evidence type="ECO:0000256" key="4">
    <source>
        <dbReference type="ARBA" id="ARBA00022692"/>
    </source>
</evidence>
<evidence type="ECO:0000256" key="3">
    <source>
        <dbReference type="ARBA" id="ARBA00022448"/>
    </source>
</evidence>
<evidence type="ECO:0000256" key="5">
    <source>
        <dbReference type="ARBA" id="ARBA00022989"/>
    </source>
</evidence>
<keyword evidence="3 7" id="KW-0813">Transport</keyword>
<dbReference type="EMBL" id="VFQX01000044">
    <property type="protein sequence ID" value="KAF0975448.1"/>
    <property type="molecule type" value="Genomic_DNA"/>
</dbReference>
<dbReference type="OMA" id="VAMGHVM"/>
<protein>
    <recommendedName>
        <fullName evidence="7">Solute carrier family 40 member</fullName>
    </recommendedName>
</protein>
<comment type="subcellular location">
    <subcellularLocation>
        <location evidence="1 7">Membrane</location>
        <topology evidence="1 7">Multi-pass membrane protein</topology>
    </subcellularLocation>
</comment>
<feature type="transmembrane region" description="Helical" evidence="7">
    <location>
        <begin position="541"/>
        <end position="558"/>
    </location>
</feature>
<name>A0A6A5BMS4_NAEFO</name>
<keyword evidence="4 7" id="KW-0812">Transmembrane</keyword>
<evidence type="ECO:0000256" key="1">
    <source>
        <dbReference type="ARBA" id="ARBA00004141"/>
    </source>
</evidence>
<evidence type="ECO:0000313" key="10">
    <source>
        <dbReference type="Proteomes" id="UP000444721"/>
    </source>
</evidence>
<comment type="function">
    <text evidence="7">May be involved in iron transport and iron homeostasis.</text>
</comment>
<dbReference type="VEuPathDB" id="AmoebaDB:NF0014530"/>
<dbReference type="Gene3D" id="1.20.1250.20">
    <property type="entry name" value="MFS general substrate transporter like domains"/>
    <property type="match status" value="1"/>
</dbReference>
<dbReference type="VEuPathDB" id="AmoebaDB:NfTy_066260"/>
<feature type="transmembrane region" description="Helical" evidence="7">
    <location>
        <begin position="154"/>
        <end position="179"/>
    </location>
</feature>
<dbReference type="AlphaFoldDB" id="A0A6A5BMS4"/>
<dbReference type="PANTHER" id="PTHR11660:SF57">
    <property type="entry name" value="SOLUTE CARRIER FAMILY 40 MEMBER"/>
    <property type="match status" value="1"/>
</dbReference>
<dbReference type="GeneID" id="68112660"/>
<feature type="transmembrane region" description="Helical" evidence="7">
    <location>
        <begin position="608"/>
        <end position="631"/>
    </location>
</feature>
<dbReference type="RefSeq" id="XP_044560161.1">
    <property type="nucleotide sequence ID" value="XM_044708967.1"/>
</dbReference>
<feature type="transmembrane region" description="Helical" evidence="7">
    <location>
        <begin position="482"/>
        <end position="502"/>
    </location>
</feature>